<feature type="signal peptide" evidence="2">
    <location>
        <begin position="1"/>
        <end position="18"/>
    </location>
</feature>
<name>A0A6A4X458_AMPAM</name>
<feature type="chain" id="PRO_5025518074" description="Secreted protein" evidence="2">
    <location>
        <begin position="19"/>
        <end position="97"/>
    </location>
</feature>
<evidence type="ECO:0000313" key="3">
    <source>
        <dbReference type="EMBL" id="KAF0314015.1"/>
    </source>
</evidence>
<evidence type="ECO:0008006" key="5">
    <source>
        <dbReference type="Google" id="ProtNLM"/>
    </source>
</evidence>
<proteinExistence type="predicted"/>
<keyword evidence="4" id="KW-1185">Reference proteome</keyword>
<protein>
    <recommendedName>
        <fullName evidence="5">Secreted protein</fullName>
    </recommendedName>
</protein>
<dbReference type="AlphaFoldDB" id="A0A6A4X458"/>
<accession>A0A6A4X458</accession>
<dbReference type="EMBL" id="VIIS01000058">
    <property type="protein sequence ID" value="KAF0314015.1"/>
    <property type="molecule type" value="Genomic_DNA"/>
</dbReference>
<keyword evidence="2" id="KW-0732">Signal</keyword>
<feature type="region of interest" description="Disordered" evidence="1">
    <location>
        <begin position="15"/>
        <end position="41"/>
    </location>
</feature>
<comment type="caution">
    <text evidence="3">The sequence shown here is derived from an EMBL/GenBank/DDBJ whole genome shotgun (WGS) entry which is preliminary data.</text>
</comment>
<evidence type="ECO:0000256" key="1">
    <source>
        <dbReference type="SAM" id="MobiDB-lite"/>
    </source>
</evidence>
<organism evidence="3 4">
    <name type="scientific">Amphibalanus amphitrite</name>
    <name type="common">Striped barnacle</name>
    <name type="synonym">Balanus amphitrite</name>
    <dbReference type="NCBI Taxonomy" id="1232801"/>
    <lineage>
        <taxon>Eukaryota</taxon>
        <taxon>Metazoa</taxon>
        <taxon>Ecdysozoa</taxon>
        <taxon>Arthropoda</taxon>
        <taxon>Crustacea</taxon>
        <taxon>Multicrustacea</taxon>
        <taxon>Cirripedia</taxon>
        <taxon>Thoracica</taxon>
        <taxon>Thoracicalcarea</taxon>
        <taxon>Balanomorpha</taxon>
        <taxon>Balanoidea</taxon>
        <taxon>Balanidae</taxon>
        <taxon>Amphibalaninae</taxon>
        <taxon>Amphibalanus</taxon>
    </lineage>
</organism>
<evidence type="ECO:0000256" key="2">
    <source>
        <dbReference type="SAM" id="SignalP"/>
    </source>
</evidence>
<dbReference type="Proteomes" id="UP000440578">
    <property type="component" value="Unassembled WGS sequence"/>
</dbReference>
<gene>
    <name evidence="3" type="ORF">FJT64_015497</name>
</gene>
<reference evidence="3 4" key="1">
    <citation type="submission" date="2019-07" db="EMBL/GenBank/DDBJ databases">
        <title>Draft genome assembly of a fouling barnacle, Amphibalanus amphitrite (Darwin, 1854): The first reference genome for Thecostraca.</title>
        <authorList>
            <person name="Kim W."/>
        </authorList>
    </citation>
    <scope>NUCLEOTIDE SEQUENCE [LARGE SCALE GENOMIC DNA]</scope>
    <source>
        <strain evidence="3">SNU_AA5</strain>
        <tissue evidence="3">Soma without cirri and trophi</tissue>
    </source>
</reference>
<evidence type="ECO:0000313" key="4">
    <source>
        <dbReference type="Proteomes" id="UP000440578"/>
    </source>
</evidence>
<sequence length="97" mass="10135">MKVDFLLALLVLTPPASSLGGKSEYQESDKSRANAASRSSSLLAAARRRRCLRIGRVGASSGSALFGFMWPMLLGNSGGDSFLAGVPSKMEETGVLA</sequence>